<keyword evidence="2 4" id="KW-0689">Ribosomal protein</keyword>
<organism evidence="7 8">
    <name type="scientific">Candidatus Berkelbacteria bacterium Gr01-1014_85</name>
    <dbReference type="NCBI Taxonomy" id="2017150"/>
    <lineage>
        <taxon>Bacteria</taxon>
        <taxon>Candidatus Berkelbacteria</taxon>
    </lineage>
</organism>
<dbReference type="AlphaFoldDB" id="A0A554JAJ8"/>
<dbReference type="InterPro" id="IPR030878">
    <property type="entry name" value="Ribosomal_uL15"/>
</dbReference>
<dbReference type="GO" id="GO:0006412">
    <property type="term" value="P:translation"/>
    <property type="evidence" value="ECO:0007669"/>
    <property type="project" value="UniProtKB-UniRule"/>
</dbReference>
<dbReference type="Gene3D" id="3.100.10.10">
    <property type="match status" value="1"/>
</dbReference>
<comment type="similarity">
    <text evidence="1 4">Belongs to the universal ribosomal protein uL15 family.</text>
</comment>
<dbReference type="PANTHER" id="PTHR12934">
    <property type="entry name" value="50S RIBOSOMAL PROTEIN L15"/>
    <property type="match status" value="1"/>
</dbReference>
<dbReference type="NCBIfam" id="TIGR01071">
    <property type="entry name" value="rplO_bact"/>
    <property type="match status" value="1"/>
</dbReference>
<dbReference type="InterPro" id="IPR021131">
    <property type="entry name" value="Ribosomal_uL15/eL18"/>
</dbReference>
<feature type="compositionally biased region" description="Gly residues" evidence="5">
    <location>
        <begin position="19"/>
        <end position="33"/>
    </location>
</feature>
<comment type="subunit">
    <text evidence="4">Part of the 50S ribosomal subunit.</text>
</comment>
<sequence>MQLHELVITREAPKSRVGRGIGAGQGKTAGRGTKGQKARTGYKIPRRFAGMMSASDYRMAKVRGFKSHRDPEAMISLDLLERGYQNGETVTPDNLVERGLIKGYGRSGVKLVNRGALTKELKLDQIKVSASLADRFNQPVA</sequence>
<dbReference type="GO" id="GO:0019843">
    <property type="term" value="F:rRNA binding"/>
    <property type="evidence" value="ECO:0007669"/>
    <property type="project" value="UniProtKB-UniRule"/>
</dbReference>
<reference evidence="7 8" key="1">
    <citation type="submission" date="2017-08" db="EMBL/GenBank/DDBJ databases">
        <title>Mechanisms for carbon and nitrogen cycling indicate functional differentiation within the Candidate Phyla Radiation.</title>
        <authorList>
            <person name="Danczak R.E."/>
            <person name="Johnston M.D."/>
            <person name="Kenah C."/>
            <person name="Slattery M."/>
            <person name="Wrighton K.C."/>
            <person name="Wilkins M.J."/>
        </authorList>
    </citation>
    <scope>NUCLEOTIDE SEQUENCE [LARGE SCALE GENOMIC DNA]</scope>
    <source>
        <strain evidence="7">Gr01-1014_85</strain>
    </source>
</reference>
<dbReference type="PANTHER" id="PTHR12934:SF11">
    <property type="entry name" value="LARGE RIBOSOMAL SUBUNIT PROTEIN UL15M"/>
    <property type="match status" value="1"/>
</dbReference>
<keyword evidence="3 4" id="KW-0687">Ribonucleoprotein</keyword>
<evidence type="ECO:0000256" key="5">
    <source>
        <dbReference type="SAM" id="MobiDB-lite"/>
    </source>
</evidence>
<gene>
    <name evidence="4" type="primary">rplO</name>
    <name evidence="7" type="ORF">CEO22_502</name>
</gene>
<keyword evidence="4" id="KW-0699">rRNA-binding</keyword>
<name>A0A554JAJ8_9BACT</name>
<proteinExistence type="inferred from homology"/>
<evidence type="ECO:0000313" key="8">
    <source>
        <dbReference type="Proteomes" id="UP000316253"/>
    </source>
</evidence>
<dbReference type="GO" id="GO:0022625">
    <property type="term" value="C:cytosolic large ribosomal subunit"/>
    <property type="evidence" value="ECO:0007669"/>
    <property type="project" value="TreeGrafter"/>
</dbReference>
<evidence type="ECO:0000256" key="1">
    <source>
        <dbReference type="ARBA" id="ARBA00007320"/>
    </source>
</evidence>
<comment type="function">
    <text evidence="4">Binds to the 23S rRNA.</text>
</comment>
<evidence type="ECO:0000313" key="7">
    <source>
        <dbReference type="EMBL" id="TSC65379.1"/>
    </source>
</evidence>
<evidence type="ECO:0000259" key="6">
    <source>
        <dbReference type="Pfam" id="PF00828"/>
    </source>
</evidence>
<dbReference type="SUPFAM" id="SSF52080">
    <property type="entry name" value="Ribosomal proteins L15p and L18e"/>
    <property type="match status" value="1"/>
</dbReference>
<protein>
    <recommendedName>
        <fullName evidence="4">Large ribosomal subunit protein uL15</fullName>
    </recommendedName>
</protein>
<dbReference type="InterPro" id="IPR005749">
    <property type="entry name" value="Ribosomal_uL15_bac-type"/>
</dbReference>
<dbReference type="Pfam" id="PF00828">
    <property type="entry name" value="Ribosomal_L27A"/>
    <property type="match status" value="1"/>
</dbReference>
<feature type="domain" description="Large ribosomal subunit protein uL15/eL18" evidence="6">
    <location>
        <begin position="76"/>
        <end position="131"/>
    </location>
</feature>
<keyword evidence="4" id="KW-0694">RNA-binding</keyword>
<dbReference type="HAMAP" id="MF_01341">
    <property type="entry name" value="Ribosomal_uL15"/>
    <property type="match status" value="1"/>
</dbReference>
<dbReference type="EMBL" id="VMFD01000046">
    <property type="protein sequence ID" value="TSC65379.1"/>
    <property type="molecule type" value="Genomic_DNA"/>
</dbReference>
<dbReference type="Proteomes" id="UP000316253">
    <property type="component" value="Unassembled WGS sequence"/>
</dbReference>
<comment type="caution">
    <text evidence="7">The sequence shown here is derived from an EMBL/GenBank/DDBJ whole genome shotgun (WGS) entry which is preliminary data.</text>
</comment>
<evidence type="ECO:0000256" key="4">
    <source>
        <dbReference type="HAMAP-Rule" id="MF_01341"/>
    </source>
</evidence>
<evidence type="ECO:0000256" key="2">
    <source>
        <dbReference type="ARBA" id="ARBA00022980"/>
    </source>
</evidence>
<feature type="region of interest" description="Disordered" evidence="5">
    <location>
        <begin position="14"/>
        <end position="41"/>
    </location>
</feature>
<evidence type="ECO:0000256" key="3">
    <source>
        <dbReference type="ARBA" id="ARBA00023274"/>
    </source>
</evidence>
<dbReference type="InterPro" id="IPR036227">
    <property type="entry name" value="Ribosomal_uL15/eL18_sf"/>
</dbReference>
<accession>A0A554JAJ8</accession>
<dbReference type="GO" id="GO:0003735">
    <property type="term" value="F:structural constituent of ribosome"/>
    <property type="evidence" value="ECO:0007669"/>
    <property type="project" value="InterPro"/>
</dbReference>